<dbReference type="SMART" id="SM00320">
    <property type="entry name" value="WD40"/>
    <property type="match status" value="5"/>
</dbReference>
<dbReference type="Proteomes" id="UP001055712">
    <property type="component" value="Unassembled WGS sequence"/>
</dbReference>
<name>A0A9D4TMG4_CHLVU</name>
<dbReference type="SUPFAM" id="SSF50978">
    <property type="entry name" value="WD40 repeat-like"/>
    <property type="match status" value="1"/>
</dbReference>
<evidence type="ECO:0000256" key="3">
    <source>
        <dbReference type="SAM" id="MobiDB-lite"/>
    </source>
</evidence>
<dbReference type="Pfam" id="PF00400">
    <property type="entry name" value="WD40"/>
    <property type="match status" value="2"/>
</dbReference>
<comment type="caution">
    <text evidence="4">The sequence shown here is derived from an EMBL/GenBank/DDBJ whole genome shotgun (WGS) entry which is preliminary data.</text>
</comment>
<feature type="region of interest" description="Disordered" evidence="3">
    <location>
        <begin position="380"/>
        <end position="442"/>
    </location>
</feature>
<evidence type="ECO:0000256" key="1">
    <source>
        <dbReference type="ARBA" id="ARBA00022574"/>
    </source>
</evidence>
<dbReference type="PANTHER" id="PTHR14107:SF16">
    <property type="entry name" value="AT02583P"/>
    <property type="match status" value="1"/>
</dbReference>
<dbReference type="OrthoDB" id="3367at2759"/>
<dbReference type="InterPro" id="IPR036322">
    <property type="entry name" value="WD40_repeat_dom_sf"/>
</dbReference>
<dbReference type="Gene3D" id="2.130.10.10">
    <property type="entry name" value="YVTN repeat-like/Quinoprotein amine dehydrogenase"/>
    <property type="match status" value="1"/>
</dbReference>
<feature type="compositionally biased region" description="Low complexity" evidence="3">
    <location>
        <begin position="413"/>
        <end position="433"/>
    </location>
</feature>
<reference evidence="4" key="1">
    <citation type="journal article" date="2019" name="Plant J.">
        <title>Chlorella vulgaris genome assembly and annotation reveals the molecular basis for metabolic acclimation to high light conditions.</title>
        <authorList>
            <person name="Cecchin M."/>
            <person name="Marcolungo L."/>
            <person name="Rossato M."/>
            <person name="Girolomoni L."/>
            <person name="Cosentino E."/>
            <person name="Cuine S."/>
            <person name="Li-Beisson Y."/>
            <person name="Delledonne M."/>
            <person name="Ballottari M."/>
        </authorList>
    </citation>
    <scope>NUCLEOTIDE SEQUENCE</scope>
    <source>
        <strain evidence="4">211/11P</strain>
    </source>
</reference>
<evidence type="ECO:0000256" key="2">
    <source>
        <dbReference type="ARBA" id="ARBA00022737"/>
    </source>
</evidence>
<reference evidence="4" key="2">
    <citation type="submission" date="2020-11" db="EMBL/GenBank/DDBJ databases">
        <authorList>
            <person name="Cecchin M."/>
            <person name="Marcolungo L."/>
            <person name="Rossato M."/>
            <person name="Girolomoni L."/>
            <person name="Cosentino E."/>
            <person name="Cuine S."/>
            <person name="Li-Beisson Y."/>
            <person name="Delledonne M."/>
            <person name="Ballottari M."/>
        </authorList>
    </citation>
    <scope>NUCLEOTIDE SEQUENCE</scope>
    <source>
        <strain evidence="4">211/11P</strain>
        <tissue evidence="4">Whole cell</tissue>
    </source>
</reference>
<evidence type="ECO:0000313" key="4">
    <source>
        <dbReference type="EMBL" id="KAI3429553.1"/>
    </source>
</evidence>
<feature type="compositionally biased region" description="Low complexity" evidence="3">
    <location>
        <begin position="318"/>
        <end position="341"/>
    </location>
</feature>
<dbReference type="InterPro" id="IPR001680">
    <property type="entry name" value="WD40_rpt"/>
</dbReference>
<dbReference type="InterPro" id="IPR051362">
    <property type="entry name" value="WD_repeat_creC_regulators"/>
</dbReference>
<gene>
    <name evidence="4" type="ORF">D9Q98_005641</name>
</gene>
<accession>A0A9D4TMG4</accession>
<dbReference type="AlphaFoldDB" id="A0A9D4TMG4"/>
<proteinExistence type="predicted"/>
<protein>
    <submittedName>
        <fullName evidence="4">Uncharacterized protein</fullName>
    </submittedName>
</protein>
<dbReference type="PANTHER" id="PTHR14107">
    <property type="entry name" value="WD REPEAT PROTEIN"/>
    <property type="match status" value="1"/>
</dbReference>
<keyword evidence="5" id="KW-1185">Reference proteome</keyword>
<dbReference type="EMBL" id="SIDB01000008">
    <property type="protein sequence ID" value="KAI3429553.1"/>
    <property type="molecule type" value="Genomic_DNA"/>
</dbReference>
<dbReference type="InterPro" id="IPR015943">
    <property type="entry name" value="WD40/YVTN_repeat-like_dom_sf"/>
</dbReference>
<keyword evidence="1" id="KW-0853">WD repeat</keyword>
<sequence>MSHLKSSLRAPEGKWAVSSERPASTNFSADIAVHLTCACDEGCSPPQLLLCTIQHFLYITDARAINREPLRVVDLRQAGGGGVVAYPTCHAHTAESSDEFDVAVGLSTGEVVLLSLRAQLKAPASNTRPISSMCLNLDGCSGSAARCVSLDWVPGSAGTAFVAAHRDGTVLLYHKVVGSSSDTKLLARSSSSHALRPPVTQLQGPGGGGGGVSAAAVSPDGLHVAAACKDGVLRVYALPGGGLVGGCKSYYGGLLCCAWSPDGRYVAAGGEDDLLAVYGLQERCVVAYCQGHSSWVSGVAFDPWMCHSEGTEQEADGPEAPQEQQQQQQRQQAAAADSGASGALQGTADRVYRLASVGQDCQLALWDIVVSEDLVAAAQQASANNSPERERPGLPPSPGKRRLGGGGGGNGGSRSSSPLKRHGSGFASSFRSRAGGGSGADPGALPAALQAGIIAPPLPRADWPLVTPVVQARVHPEPACSVVFSAAAMFTACHGSCVRRWARPLLTQASLMQRVDSLQSLQSAEKPGGR</sequence>
<feature type="region of interest" description="Disordered" evidence="3">
    <location>
        <begin position="309"/>
        <end position="341"/>
    </location>
</feature>
<organism evidence="4 5">
    <name type="scientific">Chlorella vulgaris</name>
    <name type="common">Green alga</name>
    <dbReference type="NCBI Taxonomy" id="3077"/>
    <lineage>
        <taxon>Eukaryota</taxon>
        <taxon>Viridiplantae</taxon>
        <taxon>Chlorophyta</taxon>
        <taxon>core chlorophytes</taxon>
        <taxon>Trebouxiophyceae</taxon>
        <taxon>Chlorellales</taxon>
        <taxon>Chlorellaceae</taxon>
        <taxon>Chlorella clade</taxon>
        <taxon>Chlorella</taxon>
    </lineage>
</organism>
<evidence type="ECO:0000313" key="5">
    <source>
        <dbReference type="Proteomes" id="UP001055712"/>
    </source>
</evidence>
<keyword evidence="2" id="KW-0677">Repeat</keyword>